<accession>A0ABN9WLP8</accession>
<protein>
    <recommendedName>
        <fullName evidence="2">RNA-editing substrate-binding complex 6 protein domain-containing protein</fullName>
    </recommendedName>
</protein>
<evidence type="ECO:0000313" key="3">
    <source>
        <dbReference type="EMBL" id="CAK0887515.1"/>
    </source>
</evidence>
<feature type="region of interest" description="Disordered" evidence="1">
    <location>
        <begin position="472"/>
        <end position="497"/>
    </location>
</feature>
<proteinExistence type="predicted"/>
<organism evidence="3 4">
    <name type="scientific">Prorocentrum cordatum</name>
    <dbReference type="NCBI Taxonomy" id="2364126"/>
    <lineage>
        <taxon>Eukaryota</taxon>
        <taxon>Sar</taxon>
        <taxon>Alveolata</taxon>
        <taxon>Dinophyceae</taxon>
        <taxon>Prorocentrales</taxon>
        <taxon>Prorocentraceae</taxon>
        <taxon>Prorocentrum</taxon>
    </lineage>
</organism>
<evidence type="ECO:0000259" key="2">
    <source>
        <dbReference type="Pfam" id="PF26188"/>
    </source>
</evidence>
<feature type="region of interest" description="Disordered" evidence="1">
    <location>
        <begin position="10"/>
        <end position="31"/>
    </location>
</feature>
<sequence>MCCSSCLRFPSHPRRPRPSSPRCPPPPPPGPLLRVAPLVTLHATMCASVREGGHGTPRTPRSAEPPSGGPQWRRPWQRDSQAEGERTFAEQARRLSSSLQPLEAPPAAAERRRAAAAPERRLSRGERPHVSQQQSVGGLTVGERRAQRARLREQHLGQSAAQEGVAAAQPLQWKEFRKRHWNPYAVGEVNAEPIPFKVQEDLVRARRLDDITRWALRSNMSYWGNSNIATCWHRLAKFADGPSVEVNILLNRLHHELEKRGIDEFNPSEVASIFYAMGALKWKREAFISGILRRVGQRLEFFSALQIAMITYALCRLSFRHEPFLKAVCEHVPTRLDEFDQMDISNLVCAMGRLKFSHRGFFEPVSESLAGKLHEFRVHDITRIVYAMSRCDFKHKVFLKSVLNELRPRLTELDDVEIVNALEALATLRVKHHGFAVDASAEVATRVGKLSSEQVERITNSLQVLQRGMASGIAPKEPKDRAPAPGGGAAGEPSAYRGGFRKAPSAYLSLGPAGRRAP</sequence>
<feature type="compositionally biased region" description="Low complexity" evidence="1">
    <location>
        <begin position="95"/>
        <end position="108"/>
    </location>
</feature>
<feature type="region of interest" description="Disordered" evidence="1">
    <location>
        <begin position="50"/>
        <end position="149"/>
    </location>
</feature>
<dbReference type="Pfam" id="PF26188">
    <property type="entry name" value="RESC6"/>
    <property type="match status" value="1"/>
</dbReference>
<evidence type="ECO:0000256" key="1">
    <source>
        <dbReference type="SAM" id="MobiDB-lite"/>
    </source>
</evidence>
<evidence type="ECO:0000313" key="4">
    <source>
        <dbReference type="Proteomes" id="UP001189429"/>
    </source>
</evidence>
<feature type="compositionally biased region" description="Basic and acidic residues" evidence="1">
    <location>
        <begin position="109"/>
        <end position="129"/>
    </location>
</feature>
<feature type="compositionally biased region" description="Pro residues" evidence="1">
    <location>
        <begin position="18"/>
        <end position="31"/>
    </location>
</feature>
<dbReference type="Proteomes" id="UP001189429">
    <property type="component" value="Unassembled WGS sequence"/>
</dbReference>
<feature type="compositionally biased region" description="Basic and acidic residues" evidence="1">
    <location>
        <begin position="76"/>
        <end position="93"/>
    </location>
</feature>
<gene>
    <name evidence="3" type="ORF">PCOR1329_LOCUS68546</name>
</gene>
<reference evidence="3" key="1">
    <citation type="submission" date="2023-10" db="EMBL/GenBank/DDBJ databases">
        <authorList>
            <person name="Chen Y."/>
            <person name="Shah S."/>
            <person name="Dougan E. K."/>
            <person name="Thang M."/>
            <person name="Chan C."/>
        </authorList>
    </citation>
    <scope>NUCLEOTIDE SEQUENCE [LARGE SCALE GENOMIC DNA]</scope>
</reference>
<dbReference type="InterPro" id="IPR058917">
    <property type="entry name" value="RESC6_dom"/>
</dbReference>
<name>A0ABN9WLP8_9DINO</name>
<feature type="domain" description="RNA-editing substrate-binding complex 6 protein" evidence="2">
    <location>
        <begin position="263"/>
        <end position="432"/>
    </location>
</feature>
<keyword evidence="4" id="KW-1185">Reference proteome</keyword>
<dbReference type="EMBL" id="CAUYUJ010018948">
    <property type="protein sequence ID" value="CAK0887515.1"/>
    <property type="molecule type" value="Genomic_DNA"/>
</dbReference>
<comment type="caution">
    <text evidence="3">The sequence shown here is derived from an EMBL/GenBank/DDBJ whole genome shotgun (WGS) entry which is preliminary data.</text>
</comment>